<dbReference type="InterPro" id="IPR013083">
    <property type="entry name" value="Znf_RING/FYVE/PHD"/>
</dbReference>
<dbReference type="Pfam" id="PF13920">
    <property type="entry name" value="zf-C3HC4_3"/>
    <property type="match status" value="1"/>
</dbReference>
<sequence>MSSTSNNTSLMSLSPNDLFMAFPRMMARAGSFAFVTVPERLDSIIGLRGGGSMIAEATGNGSMKLISTAFSSGSSPGAALPSAAGAAVTEAPQQGSFSFHQVRNFGGIFAYMTSKWALACFTLVGLHRVRAIALQYRDLVNELQAIILNRTQIYASARRHINLSWPIRLAIRIVPIVMFLSHTLGLLRAMRCQTSPRYSSLRYGKADRHLDLDFSEDGGIIYWISSAILFWENDASSCLAVDMIPSRSEIWDRSGSLSLLWPFFQSLCLSQFVETISCAVQGRQIMTETGMSIFEHSLAFAESEAMISNQLGLSVWSASKASKAAPSSSQSDPVGKLFTRSEILDKMNTPPEVLLMVLISSLNNLSSQILAVFNRQARFRLINTGIWGICFMGAFGWGFLSLRPESGPESIILRFPTVCIVGFIPHLLILVGILLCASIYSLALLLCFFSPPNDEPTPRTLAERFRMARENMQANAQLSSIRLDMAEDFYTALLKIGFTALTVASEAVYLNEGQRINVATSTWLEEERLKEIEAFESSHDPVEGVSVRFAKPTATGQYPTEHWTSGYDRVVSFTADKFGSGFTNTRQRGDGVGHMQRGGRYLMAAKFFQGIFWLFVSWNKVVTNRMMDKAKISWRPQWLRLPKAKNGLQVMKQEGQQIRMRNTIDFWILSDDGVLSLPDNDDVDVEQEMKRRLVDENDCWGEEEEQTLDSRVYNWWSSGGWFGERDDSGSYQTSAQDDDTTSVVSVSTNASELSHEDGDDEIIDLDSDAGSGASTPTQRHPYPRSLSPSDPSLLEALDPSKNYSQLSPLHLATLLDPKTPQQRSEARMLAHHLTNSGITTRSQYRHAQSFANAKLLTSTRYRPADSSIPNGPLSPEDEAHLLEQLILTRRAQPVSSINQGAGTWRDGAVGMGAGGPQCVVCQSAPRTVLAWPCRCLSLCEDCRVSLAMNNFGTCVCCRQTVVGFSRLFVP</sequence>
<dbReference type="AlphaFoldDB" id="A0A8H3F907"/>
<dbReference type="PANTHER" id="PTHR22696:SF1">
    <property type="entry name" value="E3 UBIQUITIN-PROTEIN LIGASE RNF26"/>
    <property type="match status" value="1"/>
</dbReference>
<reference evidence="3" key="1">
    <citation type="submission" date="2021-03" db="EMBL/GenBank/DDBJ databases">
        <authorList>
            <person name="Tagirdzhanova G."/>
        </authorList>
    </citation>
    <scope>NUCLEOTIDE SEQUENCE</scope>
</reference>
<dbReference type="EMBL" id="CAJPDT010000019">
    <property type="protein sequence ID" value="CAF9917728.1"/>
    <property type="molecule type" value="Genomic_DNA"/>
</dbReference>
<accession>A0A8H3F907</accession>
<keyword evidence="2" id="KW-0472">Membrane</keyword>
<keyword evidence="4" id="KW-1185">Reference proteome</keyword>
<keyword evidence="2" id="KW-0812">Transmembrane</keyword>
<feature type="transmembrane region" description="Helical" evidence="2">
    <location>
        <begin position="420"/>
        <end position="449"/>
    </location>
</feature>
<dbReference type="OrthoDB" id="66726at2759"/>
<dbReference type="Proteomes" id="UP000664534">
    <property type="component" value="Unassembled WGS sequence"/>
</dbReference>
<keyword evidence="2" id="KW-1133">Transmembrane helix</keyword>
<name>A0A8H3F907_9LECA</name>
<protein>
    <recommendedName>
        <fullName evidence="5">Ubiquitin-protein ligase</fullName>
    </recommendedName>
</protein>
<proteinExistence type="predicted"/>
<feature type="compositionally biased region" description="Low complexity" evidence="1">
    <location>
        <begin position="783"/>
        <end position="798"/>
    </location>
</feature>
<evidence type="ECO:0000313" key="4">
    <source>
        <dbReference type="Proteomes" id="UP000664534"/>
    </source>
</evidence>
<feature type="compositionally biased region" description="Acidic residues" evidence="1">
    <location>
        <begin position="757"/>
        <end position="767"/>
    </location>
</feature>
<dbReference type="GO" id="GO:0006511">
    <property type="term" value="P:ubiquitin-dependent protein catabolic process"/>
    <property type="evidence" value="ECO:0007669"/>
    <property type="project" value="TreeGrafter"/>
</dbReference>
<evidence type="ECO:0000313" key="3">
    <source>
        <dbReference type="EMBL" id="CAF9917728.1"/>
    </source>
</evidence>
<comment type="caution">
    <text evidence="3">The sequence shown here is derived from an EMBL/GenBank/DDBJ whole genome shotgun (WGS) entry which is preliminary data.</text>
</comment>
<gene>
    <name evidence="3" type="ORF">IMSHALPRED_003731</name>
</gene>
<dbReference type="PANTHER" id="PTHR22696">
    <property type="entry name" value="E3 UBIQUITIN-PROTEIN LIGASE RNF26"/>
    <property type="match status" value="1"/>
</dbReference>
<dbReference type="Gene3D" id="3.30.40.10">
    <property type="entry name" value="Zinc/RING finger domain, C3HC4 (zinc finger)"/>
    <property type="match status" value="1"/>
</dbReference>
<dbReference type="GO" id="GO:0016567">
    <property type="term" value="P:protein ubiquitination"/>
    <property type="evidence" value="ECO:0007669"/>
    <property type="project" value="TreeGrafter"/>
</dbReference>
<evidence type="ECO:0000256" key="1">
    <source>
        <dbReference type="SAM" id="MobiDB-lite"/>
    </source>
</evidence>
<feature type="region of interest" description="Disordered" evidence="1">
    <location>
        <begin position="749"/>
        <end position="798"/>
    </location>
</feature>
<evidence type="ECO:0008006" key="5">
    <source>
        <dbReference type="Google" id="ProtNLM"/>
    </source>
</evidence>
<organism evidence="3 4">
    <name type="scientific">Imshaugia aleurites</name>
    <dbReference type="NCBI Taxonomy" id="172621"/>
    <lineage>
        <taxon>Eukaryota</taxon>
        <taxon>Fungi</taxon>
        <taxon>Dikarya</taxon>
        <taxon>Ascomycota</taxon>
        <taxon>Pezizomycotina</taxon>
        <taxon>Lecanoromycetes</taxon>
        <taxon>OSLEUM clade</taxon>
        <taxon>Lecanoromycetidae</taxon>
        <taxon>Lecanorales</taxon>
        <taxon>Lecanorineae</taxon>
        <taxon>Parmeliaceae</taxon>
        <taxon>Imshaugia</taxon>
    </lineage>
</organism>
<feature type="transmembrane region" description="Helical" evidence="2">
    <location>
        <begin position="381"/>
        <end position="400"/>
    </location>
</feature>
<dbReference type="CDD" id="cd16616">
    <property type="entry name" value="mRING-HC-C4C4_Asi1p-like"/>
    <property type="match status" value="1"/>
</dbReference>
<dbReference type="GO" id="GO:0061630">
    <property type="term" value="F:ubiquitin protein ligase activity"/>
    <property type="evidence" value="ECO:0007669"/>
    <property type="project" value="TreeGrafter"/>
</dbReference>
<evidence type="ECO:0000256" key="2">
    <source>
        <dbReference type="SAM" id="Phobius"/>
    </source>
</evidence>